<dbReference type="Proteomes" id="UP000323454">
    <property type="component" value="Unassembled WGS sequence"/>
</dbReference>
<proteinExistence type="predicted"/>
<dbReference type="RefSeq" id="WP_149854763.1">
    <property type="nucleotide sequence ID" value="NZ_VUOB01000085.1"/>
</dbReference>
<keyword evidence="1" id="KW-0472">Membrane</keyword>
<organism evidence="2 3">
    <name type="scientific">Solihabitans fulvus</name>
    <dbReference type="NCBI Taxonomy" id="1892852"/>
    <lineage>
        <taxon>Bacteria</taxon>
        <taxon>Bacillati</taxon>
        <taxon>Actinomycetota</taxon>
        <taxon>Actinomycetes</taxon>
        <taxon>Pseudonocardiales</taxon>
        <taxon>Pseudonocardiaceae</taxon>
        <taxon>Solihabitans</taxon>
    </lineage>
</organism>
<evidence type="ECO:0000313" key="3">
    <source>
        <dbReference type="Proteomes" id="UP000323454"/>
    </source>
</evidence>
<feature type="transmembrane region" description="Helical" evidence="1">
    <location>
        <begin position="20"/>
        <end position="41"/>
    </location>
</feature>
<evidence type="ECO:0000256" key="1">
    <source>
        <dbReference type="SAM" id="Phobius"/>
    </source>
</evidence>
<comment type="caution">
    <text evidence="2">The sequence shown here is derived from an EMBL/GenBank/DDBJ whole genome shotgun (WGS) entry which is preliminary data.</text>
</comment>
<keyword evidence="1" id="KW-0812">Transmembrane</keyword>
<reference evidence="2 3" key="1">
    <citation type="submission" date="2019-09" db="EMBL/GenBank/DDBJ databases">
        <title>Goodfellowia gen. nov., a new genus of the Pseudonocardineae related to Actinoalloteichus, containing Goodfellowia coeruleoviolacea gen. nov., comb. nov. gen. nov., comb. nov.</title>
        <authorList>
            <person name="Labeda D."/>
        </authorList>
    </citation>
    <scope>NUCLEOTIDE SEQUENCE [LARGE SCALE GENOMIC DNA]</scope>
    <source>
        <strain evidence="2 3">AN110305</strain>
    </source>
</reference>
<keyword evidence="1" id="KW-1133">Transmembrane helix</keyword>
<keyword evidence="3" id="KW-1185">Reference proteome</keyword>
<protein>
    <submittedName>
        <fullName evidence="2">Uncharacterized protein</fullName>
    </submittedName>
</protein>
<dbReference type="AlphaFoldDB" id="A0A5B2WJZ1"/>
<dbReference type="EMBL" id="VUOB01000085">
    <property type="protein sequence ID" value="KAA2251224.1"/>
    <property type="molecule type" value="Genomic_DNA"/>
</dbReference>
<name>A0A5B2WJZ1_9PSEU</name>
<dbReference type="OrthoDB" id="3699175at2"/>
<gene>
    <name evidence="2" type="ORF">F0L68_38025</name>
</gene>
<sequence>MAEVVGAGRRRGGGVTPRSVWVVMVAAVVLTAAGLATAASLRPRSASTEAAPPTSASQAATSANVALQCGSGPCQTVAGQNVGADRVEVLIGGSTGRIRVSGPGGTNIFEATTIESGAKLASDSLQCVEGVVSVCLVHGRITGGKQDGGMAGEVLVRRSGSWARGQVPYYASAPYLALRNVDDGVVDVVAAQASCAQGGGDCQRFYAQVFSVVRPAGAAATPSCTAVVTRLTALPGWPTVAPDPAKLRKCPN</sequence>
<accession>A0A5B2WJZ1</accession>
<evidence type="ECO:0000313" key="2">
    <source>
        <dbReference type="EMBL" id="KAA2251224.1"/>
    </source>
</evidence>
<reference evidence="2 3" key="2">
    <citation type="submission" date="2019-09" db="EMBL/GenBank/DDBJ databases">
        <authorList>
            <person name="Jin C."/>
        </authorList>
    </citation>
    <scope>NUCLEOTIDE SEQUENCE [LARGE SCALE GENOMIC DNA]</scope>
    <source>
        <strain evidence="2 3">AN110305</strain>
    </source>
</reference>